<keyword evidence="12" id="KW-1185">Reference proteome</keyword>
<evidence type="ECO:0000256" key="1">
    <source>
        <dbReference type="ARBA" id="ARBA00004952"/>
    </source>
</evidence>
<organism evidence="11 12">
    <name type="scientific">Puccinia striiformis f. sp. tritici PST-78</name>
    <dbReference type="NCBI Taxonomy" id="1165861"/>
    <lineage>
        <taxon>Eukaryota</taxon>
        <taxon>Fungi</taxon>
        <taxon>Dikarya</taxon>
        <taxon>Basidiomycota</taxon>
        <taxon>Pucciniomycotina</taxon>
        <taxon>Pucciniomycetes</taxon>
        <taxon>Pucciniales</taxon>
        <taxon>Pucciniaceae</taxon>
        <taxon>Puccinia</taxon>
    </lineage>
</organism>
<proteinExistence type="inferred from homology"/>
<dbReference type="InterPro" id="IPR007229">
    <property type="entry name" value="Nic_PRibTrfase-Fam"/>
</dbReference>
<evidence type="ECO:0000256" key="4">
    <source>
        <dbReference type="ARBA" id="ARBA00022553"/>
    </source>
</evidence>
<reference evidence="12" key="2">
    <citation type="submission" date="2014-03" db="EMBL/GenBank/DDBJ databases">
        <title>The Genome Sequence of Puccinia striiformis f. sp. tritici PST-78.</title>
        <authorList>
            <consortium name="The Broad Institute Genome Sequencing Platform"/>
            <person name="Cuomo C."/>
            <person name="Hulbert S."/>
            <person name="Chen X."/>
            <person name="Walker B."/>
            <person name="Young S.K."/>
            <person name="Zeng Q."/>
            <person name="Gargeya S."/>
            <person name="Fitzgerald M."/>
            <person name="Haas B."/>
            <person name="Abouelleil A."/>
            <person name="Alvarado L."/>
            <person name="Arachchi H.M."/>
            <person name="Berlin A.M."/>
            <person name="Chapman S.B."/>
            <person name="Goldberg J."/>
            <person name="Griggs A."/>
            <person name="Gujja S."/>
            <person name="Hansen M."/>
            <person name="Howarth C."/>
            <person name="Imamovic A."/>
            <person name="Larimer J."/>
            <person name="McCowan C."/>
            <person name="Montmayeur A."/>
            <person name="Murphy C."/>
            <person name="Neiman D."/>
            <person name="Pearson M."/>
            <person name="Priest M."/>
            <person name="Roberts A."/>
            <person name="Saif S."/>
            <person name="Shea T."/>
            <person name="Sisk P."/>
            <person name="Sykes S."/>
            <person name="Wortman J."/>
            <person name="Nusbaum C."/>
            <person name="Birren B."/>
        </authorList>
    </citation>
    <scope>NUCLEOTIDE SEQUENCE [LARGE SCALE GENOMIC DNA]</scope>
    <source>
        <strain evidence="12">race PST-78</strain>
    </source>
</reference>
<dbReference type="GO" id="GO:0005829">
    <property type="term" value="C:cytosol"/>
    <property type="evidence" value="ECO:0007669"/>
    <property type="project" value="TreeGrafter"/>
</dbReference>
<evidence type="ECO:0000259" key="9">
    <source>
        <dbReference type="Pfam" id="PF04095"/>
    </source>
</evidence>
<evidence type="ECO:0000256" key="6">
    <source>
        <dbReference type="ARBA" id="ARBA00022642"/>
    </source>
</evidence>
<dbReference type="Pfam" id="PF17767">
    <property type="entry name" value="NAPRTase_N"/>
    <property type="match status" value="1"/>
</dbReference>
<dbReference type="PANTHER" id="PTHR11098:SF1">
    <property type="entry name" value="NICOTINATE PHOSPHORIBOSYLTRANSFERASE"/>
    <property type="match status" value="1"/>
</dbReference>
<dbReference type="GO" id="GO:0004516">
    <property type="term" value="F:nicotinate phosphoribosyltransferase activity"/>
    <property type="evidence" value="ECO:0007669"/>
    <property type="project" value="UniProtKB-UniRule"/>
</dbReference>
<dbReference type="PANTHER" id="PTHR11098">
    <property type="entry name" value="NICOTINATE PHOSPHORIBOSYLTRANSFERASE"/>
    <property type="match status" value="1"/>
</dbReference>
<dbReference type="Pfam" id="PF04095">
    <property type="entry name" value="NAPRTase"/>
    <property type="match status" value="1"/>
</dbReference>
<dbReference type="EC" id="6.3.4.21" evidence="3 8"/>
<dbReference type="NCBIfam" id="TIGR01514">
    <property type="entry name" value="NAPRTase"/>
    <property type="match status" value="1"/>
</dbReference>
<dbReference type="STRING" id="1165861.A0A0L0W3K9"/>
<dbReference type="EMBL" id="AJIL01000004">
    <property type="protein sequence ID" value="KNF06069.1"/>
    <property type="molecule type" value="Genomic_DNA"/>
</dbReference>
<dbReference type="AlphaFoldDB" id="A0A0L0W3K9"/>
<evidence type="ECO:0000313" key="11">
    <source>
        <dbReference type="EMBL" id="KNF06069.1"/>
    </source>
</evidence>
<dbReference type="OrthoDB" id="193380at2759"/>
<evidence type="ECO:0000256" key="7">
    <source>
        <dbReference type="ARBA" id="ARBA00048668"/>
    </source>
</evidence>
<comment type="function">
    <text evidence="8">Catalyzes the synthesis of beta-nicotinate D-ribonucleotide from nicotinate and 5-phospho-D-ribose 1-phosphate at the expense of ATP.</text>
</comment>
<accession>A0A0L0W3K9</accession>
<dbReference type="SUPFAM" id="SSF54675">
    <property type="entry name" value="Nicotinate/Quinolinate PRTase N-terminal domain-like"/>
    <property type="match status" value="1"/>
</dbReference>
<keyword evidence="4" id="KW-0597">Phosphoprotein</keyword>
<protein>
    <recommendedName>
        <fullName evidence="3 8">Nicotinate phosphoribosyltransferase</fullName>
        <ecNumber evidence="3 8">6.3.4.21</ecNumber>
    </recommendedName>
</protein>
<reference evidence="11" key="1">
    <citation type="submission" date="2014-03" db="EMBL/GenBank/DDBJ databases">
        <title>Cloning and expression analysis of gamma-glutamylcysteines synthetase in perennial ryegrass.</title>
        <authorList>
            <person name="Wei S."/>
            <person name="Sun Z."/>
        </authorList>
    </citation>
    <scope>NUCLEOTIDE SEQUENCE</scope>
    <source>
        <strain evidence="11">Race PST-78</strain>
    </source>
</reference>
<dbReference type="PIRSF" id="PIRSF000484">
    <property type="entry name" value="NAPRT"/>
    <property type="match status" value="1"/>
</dbReference>
<dbReference type="EMBL" id="AJIL01000004">
    <property type="protein sequence ID" value="KNF06070.1"/>
    <property type="molecule type" value="Genomic_DNA"/>
</dbReference>
<evidence type="ECO:0000256" key="5">
    <source>
        <dbReference type="ARBA" id="ARBA00022598"/>
    </source>
</evidence>
<dbReference type="InterPro" id="IPR006406">
    <property type="entry name" value="Nic_PRibTrfase"/>
</dbReference>
<evidence type="ECO:0000259" key="10">
    <source>
        <dbReference type="Pfam" id="PF17767"/>
    </source>
</evidence>
<comment type="caution">
    <text evidence="11">The sequence shown here is derived from an EMBL/GenBank/DDBJ whole genome shotgun (WGS) entry which is preliminary data.</text>
</comment>
<sequence length="451" mass="51851">MTMEEQDPNSILDTDLYKLTMQYVVWSLYPDVSVSYGFFNRSKSTQSYTRSAYQNLCQKVQCLKTRILTDGEKDWLSSTCPFFPPNYLDYLKSYRFRPDEQLELKFHPHNPTSKAEIISENGHPVKNADQVETQEEDPVDNEDIQEKGDLEISIKGLWSDTILYEVPLLSMVSEAYFETVDRDWSYESQTEKAKSKAEELFSAGCKFSEFGTRRRRSWKTQYLVIEGINQMVAANPDYQFTTSNVWMARHYKIKPVGTMAHEFIMAEGALNGYEGVNMRALNQWEKCFPNNPELWIALTDTFGTEPFFHELVNNPDLAKKWTGLRQDSGDPKKFALDTLKAWETLGIDPKTKLVIFSDGLDVETCCQLRKFCESKGLAESYGIGTHFTNDFLKMDQVKEELDGQKSRSKAMNIVIKLLSANDKPCVKLSDVIEKAIGPQEEIDRIRSILNV</sequence>
<evidence type="ECO:0000256" key="8">
    <source>
        <dbReference type="RuleBase" id="RU003838"/>
    </source>
</evidence>
<feature type="domain" description="Nicotinate phosphoribosyltransferase N-terminal" evidence="10">
    <location>
        <begin position="12"/>
        <end position="107"/>
    </location>
</feature>
<comment type="similarity">
    <text evidence="2 8">Belongs to the NAPRTase family.</text>
</comment>
<gene>
    <name evidence="11" type="ORF">PSTG_00583</name>
</gene>
<dbReference type="GO" id="GO:0034355">
    <property type="term" value="P:NAD+ biosynthetic process via the salvage pathway"/>
    <property type="evidence" value="ECO:0007669"/>
    <property type="project" value="TreeGrafter"/>
</dbReference>
<dbReference type="Proteomes" id="UP000054564">
    <property type="component" value="Unassembled WGS sequence"/>
</dbReference>
<feature type="domain" description="Nicotinate/nicotinamide phosphoribosyltransferase" evidence="9">
    <location>
        <begin position="205"/>
        <end position="447"/>
    </location>
</feature>
<name>A0A0L0W3K9_9BASI</name>
<evidence type="ECO:0000256" key="3">
    <source>
        <dbReference type="ARBA" id="ARBA00013236"/>
    </source>
</evidence>
<dbReference type="Gene3D" id="3.20.140.10">
    <property type="entry name" value="nicotinate phosphoribosyltransferase"/>
    <property type="match status" value="1"/>
</dbReference>
<evidence type="ECO:0000256" key="2">
    <source>
        <dbReference type="ARBA" id="ARBA00010897"/>
    </source>
</evidence>
<comment type="catalytic activity">
    <reaction evidence="7 8">
        <text>5-phospho-alpha-D-ribose 1-diphosphate + nicotinate + ATP + H2O = nicotinate beta-D-ribonucleotide + ADP + phosphate + diphosphate</text>
        <dbReference type="Rhea" id="RHEA:36163"/>
        <dbReference type="ChEBI" id="CHEBI:15377"/>
        <dbReference type="ChEBI" id="CHEBI:30616"/>
        <dbReference type="ChEBI" id="CHEBI:32544"/>
        <dbReference type="ChEBI" id="CHEBI:33019"/>
        <dbReference type="ChEBI" id="CHEBI:43474"/>
        <dbReference type="ChEBI" id="CHEBI:57502"/>
        <dbReference type="ChEBI" id="CHEBI:58017"/>
        <dbReference type="ChEBI" id="CHEBI:456216"/>
        <dbReference type="EC" id="6.3.4.21"/>
    </reaction>
</comment>
<comment type="PTM">
    <text evidence="8">Transiently phosphorylated on a His residue during the reaction cycle. Phosphorylation strongly increases the affinity for substrates and increases the rate of nicotinate D-ribonucleotide production. Dephosphorylation regenerates the low-affinity form of the enzyme, leading to product release.</text>
</comment>
<dbReference type="SUPFAM" id="SSF51690">
    <property type="entry name" value="Nicotinate/Quinolinate PRTase C-terminal domain-like"/>
    <property type="match status" value="1"/>
</dbReference>
<keyword evidence="6 8" id="KW-0662">Pyridine nucleotide biosynthesis</keyword>
<evidence type="ECO:0000313" key="12">
    <source>
        <dbReference type="Proteomes" id="UP000054564"/>
    </source>
</evidence>
<keyword evidence="5 8" id="KW-0436">Ligase</keyword>
<dbReference type="UniPathway" id="UPA00253">
    <property type="reaction ID" value="UER00457"/>
</dbReference>
<dbReference type="InterPro" id="IPR041525">
    <property type="entry name" value="N/Namide_PRibTrfase"/>
</dbReference>
<comment type="pathway">
    <text evidence="1 8">Cofactor biosynthesis; NAD(+) biosynthesis; nicotinate D-ribonucleotide from nicotinate: step 1/1.</text>
</comment>
<dbReference type="InterPro" id="IPR040727">
    <property type="entry name" value="NAPRTase_N"/>
</dbReference>
<dbReference type="InterPro" id="IPR036068">
    <property type="entry name" value="Nicotinate_pribotase-like_C"/>
</dbReference>